<sequence>MASPTSPPQQTQILLIGLGELGLALYSQICTIPNTHITLGIRSPSRHTHLASPTTSLLQLDVTSPSPTLIPLLSAFNIIISATGYGEFSSRLPKLAQDVLSAGRLRKSQGKSKIWFFPWQWGCDFDVTGDVGGLMPLFGVQKQIRGLLRKEAQEAGVQWTVVSTGLFMSFLFEPFWGVVDREEEGTGEQITVRCLRGWDHSVSVTDVCDIGRVLKRILEGDVEAANTVLRIAGDTITYGELAEIMERVGGRKVLRESWSVQHLQKELQRDPENLVNRYRVAFSGEGVYWPMEGTVNHRLGMEMTDVETYAKKRLSVEK</sequence>
<dbReference type="Pfam" id="PF05368">
    <property type="entry name" value="NmrA"/>
    <property type="match status" value="1"/>
</dbReference>
<dbReference type="InterPro" id="IPR008030">
    <property type="entry name" value="NmrA-like"/>
</dbReference>
<evidence type="ECO:0000259" key="3">
    <source>
        <dbReference type="Pfam" id="PF05368"/>
    </source>
</evidence>
<dbReference type="EMBL" id="JAPEUV010000113">
    <property type="protein sequence ID" value="KAJ4332618.1"/>
    <property type="molecule type" value="Genomic_DNA"/>
</dbReference>
<dbReference type="InterPro" id="IPR036291">
    <property type="entry name" value="NAD(P)-bd_dom_sf"/>
</dbReference>
<keyword evidence="1" id="KW-0521">NADP</keyword>
<proteinExistence type="predicted"/>
<feature type="domain" description="NmrA-like" evidence="3">
    <location>
        <begin position="136"/>
        <end position="274"/>
    </location>
</feature>
<dbReference type="AlphaFoldDB" id="A0A9W8WTD4"/>
<organism evidence="4 5">
    <name type="scientific">Didymella glomerata</name>
    <dbReference type="NCBI Taxonomy" id="749621"/>
    <lineage>
        <taxon>Eukaryota</taxon>
        <taxon>Fungi</taxon>
        <taxon>Dikarya</taxon>
        <taxon>Ascomycota</taxon>
        <taxon>Pezizomycotina</taxon>
        <taxon>Dothideomycetes</taxon>
        <taxon>Pleosporomycetidae</taxon>
        <taxon>Pleosporales</taxon>
        <taxon>Pleosporineae</taxon>
        <taxon>Didymellaceae</taxon>
        <taxon>Didymella</taxon>
    </lineage>
</organism>
<dbReference type="PANTHER" id="PTHR47706:SF6">
    <property type="entry name" value="NMRA-LIKE FAMILY PROTEIN (AFU_ORTHOLOGUE AFUA_6G00280)"/>
    <property type="match status" value="1"/>
</dbReference>
<evidence type="ECO:0000313" key="5">
    <source>
        <dbReference type="Proteomes" id="UP001140562"/>
    </source>
</evidence>
<name>A0A9W8WTD4_9PLEO</name>
<comment type="caution">
    <text evidence="4">The sequence shown here is derived from an EMBL/GenBank/DDBJ whole genome shotgun (WGS) entry which is preliminary data.</text>
</comment>
<evidence type="ECO:0000256" key="2">
    <source>
        <dbReference type="ARBA" id="ARBA00023002"/>
    </source>
</evidence>
<dbReference type="InterPro" id="IPR051609">
    <property type="entry name" value="NmrA/Isoflavone_reductase-like"/>
</dbReference>
<keyword evidence="5" id="KW-1185">Reference proteome</keyword>
<protein>
    <recommendedName>
        <fullName evidence="3">NmrA-like domain-containing protein</fullName>
    </recommendedName>
</protein>
<dbReference type="GO" id="GO:0016491">
    <property type="term" value="F:oxidoreductase activity"/>
    <property type="evidence" value="ECO:0007669"/>
    <property type="project" value="UniProtKB-KW"/>
</dbReference>
<evidence type="ECO:0000256" key="1">
    <source>
        <dbReference type="ARBA" id="ARBA00022857"/>
    </source>
</evidence>
<accession>A0A9W8WTD4</accession>
<gene>
    <name evidence="4" type="ORF">N0V87_008246</name>
</gene>
<dbReference type="OrthoDB" id="5283654at2759"/>
<reference evidence="4" key="1">
    <citation type="submission" date="2022-10" db="EMBL/GenBank/DDBJ databases">
        <title>Tapping the CABI collections for fungal endophytes: first genome assemblies for Collariella, Neodidymelliopsis, Ascochyta clinopodiicola, Didymella pomorum, Didymosphaeria variabile, Neocosmospora piperis and Neocucurbitaria cava.</title>
        <authorList>
            <person name="Hill R."/>
        </authorList>
    </citation>
    <scope>NUCLEOTIDE SEQUENCE</scope>
    <source>
        <strain evidence="4">IMI 360193</strain>
    </source>
</reference>
<dbReference type="Gene3D" id="3.40.50.720">
    <property type="entry name" value="NAD(P)-binding Rossmann-like Domain"/>
    <property type="match status" value="1"/>
</dbReference>
<keyword evidence="2" id="KW-0560">Oxidoreductase</keyword>
<dbReference type="PANTHER" id="PTHR47706">
    <property type="entry name" value="NMRA-LIKE FAMILY PROTEIN"/>
    <property type="match status" value="1"/>
</dbReference>
<evidence type="ECO:0000313" key="4">
    <source>
        <dbReference type="EMBL" id="KAJ4332618.1"/>
    </source>
</evidence>
<dbReference type="Proteomes" id="UP001140562">
    <property type="component" value="Unassembled WGS sequence"/>
</dbReference>
<dbReference type="SUPFAM" id="SSF51735">
    <property type="entry name" value="NAD(P)-binding Rossmann-fold domains"/>
    <property type="match status" value="1"/>
</dbReference>